<comment type="caution">
    <text evidence="1">The sequence shown here is derived from an EMBL/GenBank/DDBJ whole genome shotgun (WGS) entry which is preliminary data.</text>
</comment>
<dbReference type="AlphaFoldDB" id="A0A699J5E8"/>
<sequence length="306" mass="34101">GKNSSSSGNYFALPVGTSSGSGNFSSSSGNFFWQWEHITGSGKTTLEVGMDRTFNSQQSSPKLDVASAIKFLELNALKSQQLSLPELSPTCMTLELMNRLISRPSFDLDADPRVPLILGRSFLKTGHALIGVYEGELTLRVGKEVVIFNLDQTSRYSANYAAMSVNQIDLIDVACEEYSQEVLGFSGDILLLEEFLNDDPSSPPLPPQKVKVIEPTNEKSSIDEPPMVKLKDLPPHLEYEFLEVDDKLPIIIPKDLKYEEKTALIKVLKSHKQALAWKLSDIKCIDPKFYTHKILMEDDFESAVQH</sequence>
<organism evidence="1">
    <name type="scientific">Tanacetum cinerariifolium</name>
    <name type="common">Dalmatian daisy</name>
    <name type="synonym">Chrysanthemum cinerariifolium</name>
    <dbReference type="NCBI Taxonomy" id="118510"/>
    <lineage>
        <taxon>Eukaryota</taxon>
        <taxon>Viridiplantae</taxon>
        <taxon>Streptophyta</taxon>
        <taxon>Embryophyta</taxon>
        <taxon>Tracheophyta</taxon>
        <taxon>Spermatophyta</taxon>
        <taxon>Magnoliopsida</taxon>
        <taxon>eudicotyledons</taxon>
        <taxon>Gunneridae</taxon>
        <taxon>Pentapetalae</taxon>
        <taxon>asterids</taxon>
        <taxon>campanulids</taxon>
        <taxon>Asterales</taxon>
        <taxon>Asteraceae</taxon>
        <taxon>Asteroideae</taxon>
        <taxon>Anthemideae</taxon>
        <taxon>Anthemidinae</taxon>
        <taxon>Tanacetum</taxon>
    </lineage>
</organism>
<dbReference type="PANTHER" id="PTHR33067">
    <property type="entry name" value="RNA-DIRECTED DNA POLYMERASE-RELATED"/>
    <property type="match status" value="1"/>
</dbReference>
<evidence type="ECO:0008006" key="2">
    <source>
        <dbReference type="Google" id="ProtNLM"/>
    </source>
</evidence>
<protein>
    <recommendedName>
        <fullName evidence="2">Reverse transcriptase domain-containing protein</fullName>
    </recommendedName>
</protein>
<gene>
    <name evidence="1" type="ORF">Tci_582077</name>
</gene>
<evidence type="ECO:0000313" key="1">
    <source>
        <dbReference type="EMBL" id="GFA10105.1"/>
    </source>
</evidence>
<reference evidence="1" key="1">
    <citation type="journal article" date="2019" name="Sci. Rep.">
        <title>Draft genome of Tanacetum cinerariifolium, the natural source of mosquito coil.</title>
        <authorList>
            <person name="Yamashiro T."/>
            <person name="Shiraishi A."/>
            <person name="Satake H."/>
            <person name="Nakayama K."/>
        </authorList>
    </citation>
    <scope>NUCLEOTIDE SEQUENCE</scope>
</reference>
<accession>A0A699J5E8</accession>
<name>A0A699J5E8_TANCI</name>
<feature type="non-terminal residue" evidence="1">
    <location>
        <position position="1"/>
    </location>
</feature>
<dbReference type="PANTHER" id="PTHR33067:SF31">
    <property type="entry name" value="RNA-DIRECTED DNA POLYMERASE"/>
    <property type="match status" value="1"/>
</dbReference>
<dbReference type="EMBL" id="BKCJ010368998">
    <property type="protein sequence ID" value="GFA10105.1"/>
    <property type="molecule type" value="Genomic_DNA"/>
</dbReference>
<proteinExistence type="predicted"/>